<evidence type="ECO:0000256" key="5">
    <source>
        <dbReference type="ARBA" id="ARBA00022967"/>
    </source>
</evidence>
<dbReference type="Pfam" id="PF03030">
    <property type="entry name" value="H_PPase"/>
    <property type="match status" value="1"/>
</dbReference>
<evidence type="ECO:0000256" key="4">
    <source>
        <dbReference type="ARBA" id="ARBA00022842"/>
    </source>
</evidence>
<keyword evidence="7 9" id="KW-0406">Ion transport</keyword>
<feature type="transmembrane region" description="Helical" evidence="9">
    <location>
        <begin position="546"/>
        <end position="565"/>
    </location>
</feature>
<feature type="site" description="Determinant of potassium independence" evidence="9">
    <location>
        <position position="493"/>
    </location>
</feature>
<dbReference type="GO" id="GO:0009678">
    <property type="term" value="F:diphosphate hydrolysis-driven proton transmembrane transporter activity"/>
    <property type="evidence" value="ECO:0007669"/>
    <property type="project" value="UniProtKB-UniRule"/>
</dbReference>
<keyword evidence="5 9" id="KW-1278">Translocase</keyword>
<keyword evidence="3 9" id="KW-0812">Transmembrane</keyword>
<feature type="transmembrane region" description="Helical" evidence="9">
    <location>
        <begin position="252"/>
        <end position="274"/>
    </location>
</feature>
<comment type="similarity">
    <text evidence="9">Belongs to the H(+)-translocating pyrophosphatase (TC 3.A.10) family. K(+)-insensitive subfamily.</text>
</comment>
<comment type="function">
    <text evidence="9">Proton pump that utilizes the energy of pyrophosphate hydrolysis as the driving force for proton movement across the membrane. Generates a proton motive force.</text>
</comment>
<feature type="transmembrane region" description="Helical" evidence="9">
    <location>
        <begin position="6"/>
        <end position="26"/>
    </location>
</feature>
<feature type="transmembrane region" description="Helical" evidence="9">
    <location>
        <begin position="136"/>
        <end position="164"/>
    </location>
</feature>
<feature type="transmembrane region" description="Helical" evidence="9">
    <location>
        <begin position="56"/>
        <end position="75"/>
    </location>
</feature>
<sequence length="738" mass="75633">MTELALILSGGLLGLAFAAYLARWVVARPSVEPEMQRVAAIIQGVAEVYFRRQSSVIGAVSAMLGGAIFLAYGLLRSTGETNPVPALELGVWLTLSFAVGAASAVAAGRVATWIAPRTSVRAASGARRSLDLALQIALRGGAVSGLFVTGLSLLGLGGLFAAVLAFRGGFGAEPAEALALAPTIPWVIAGYPLGASFAALMAQLGGGTFSKAADLGADLAGAEVGLDEDDPQNPATMVDLAGDAVGDCAGRAAGVFASTVAESAGAMVVGAMLFRNNTGLPSALAVVLFPLVSRAFGLIATLFGVMVVKTDDREDAFNALVRGLYVTALLHAVGIAGAAKWLLGPHWVVFFACGVIGIVAGVGVLHVTQYYTEQRHRPVREIAEAARSGSAMAVLRGLAIGLESSVLPLLVVVGATFGSYLLGARSGLVGGGLFGTAVATMGMLGIAGYVLAMDAFGPIVDNAGGIVALTVARERPDVRGRTLVLDAAGNTTKALTKAYAAGVAALASLLLVAGYLDESRRRALASSVNASGETAAMVVRLDRPEVYLGALVGILLVFWLAGRCIRNVLQTGRRVLDEVRRQARDRPSGFVGDHEPCVEMVSRAALRHMIAPALISAVVPVAVGLALRFARTEDNPLVAADSVAALIMAGTVAGVLGSLFLGNTGAIWDNARQYIATGAHGGRYLVDETGARADNPTYGAAVVGDTIGDPLKDVAGPAIHVLIKMLPAVIIVFLPFFI</sequence>
<feature type="transmembrane region" description="Helical" evidence="9">
    <location>
        <begin position="349"/>
        <end position="372"/>
    </location>
</feature>
<gene>
    <name evidence="9 10" type="primary">hppA</name>
    <name evidence="10" type="ORF">SOCEGT47_027010</name>
</gene>
<dbReference type="PIRSF" id="PIRSF001265">
    <property type="entry name" value="H+-PPase"/>
    <property type="match status" value="1"/>
</dbReference>
<evidence type="ECO:0000313" key="11">
    <source>
        <dbReference type="Proteomes" id="UP000295781"/>
    </source>
</evidence>
<evidence type="ECO:0000256" key="2">
    <source>
        <dbReference type="ARBA" id="ARBA00022448"/>
    </source>
</evidence>
<feature type="transmembrane region" description="Helical" evidence="9">
    <location>
        <begin position="320"/>
        <end position="343"/>
    </location>
</feature>
<dbReference type="GO" id="GO:0000287">
    <property type="term" value="F:magnesium ion binding"/>
    <property type="evidence" value="ECO:0007669"/>
    <property type="project" value="UniProtKB-UniRule"/>
</dbReference>
<evidence type="ECO:0000256" key="6">
    <source>
        <dbReference type="ARBA" id="ARBA00022989"/>
    </source>
</evidence>
<comment type="caution">
    <text evidence="9">Lacks conserved residue(s) required for the propagation of feature annotation.</text>
</comment>
<keyword evidence="9" id="KW-0375">Hydrogen ion transport</keyword>
<feature type="transmembrane region" description="Helical" evidence="9">
    <location>
        <begin position="610"/>
        <end position="630"/>
    </location>
</feature>
<name>A0A4P2PZC8_SORCE</name>
<reference evidence="10 11" key="1">
    <citation type="submission" date="2015-09" db="EMBL/GenBank/DDBJ databases">
        <title>Sorangium comparison.</title>
        <authorList>
            <person name="Zaburannyi N."/>
            <person name="Bunk B."/>
            <person name="Overmann J."/>
            <person name="Mueller R."/>
        </authorList>
    </citation>
    <scope>NUCLEOTIDE SEQUENCE [LARGE SCALE GENOMIC DNA]</scope>
    <source>
        <strain evidence="10 11">So ceGT47</strain>
    </source>
</reference>
<evidence type="ECO:0000313" key="10">
    <source>
        <dbReference type="EMBL" id="AUX22200.1"/>
    </source>
</evidence>
<evidence type="ECO:0000256" key="8">
    <source>
        <dbReference type="ARBA" id="ARBA00023136"/>
    </source>
</evidence>
<dbReference type="EMBL" id="CP012670">
    <property type="protein sequence ID" value="AUX22200.1"/>
    <property type="molecule type" value="Genomic_DNA"/>
</dbReference>
<feature type="transmembrane region" description="Helical" evidence="9">
    <location>
        <begin position="184"/>
        <end position="202"/>
    </location>
</feature>
<keyword evidence="2 9" id="KW-0813">Transport</keyword>
<feature type="transmembrane region" description="Helical" evidence="9">
    <location>
        <begin position="428"/>
        <end position="452"/>
    </location>
</feature>
<feature type="transmembrane region" description="Helical" evidence="9">
    <location>
        <begin position="95"/>
        <end position="115"/>
    </location>
</feature>
<dbReference type="PANTHER" id="PTHR31998">
    <property type="entry name" value="K(+)-INSENSITIVE PYROPHOSPHATE-ENERGIZED PROTON PUMP"/>
    <property type="match status" value="1"/>
</dbReference>
<dbReference type="AlphaFoldDB" id="A0A4P2PZC8"/>
<organism evidence="10 11">
    <name type="scientific">Sorangium cellulosum</name>
    <name type="common">Polyangium cellulosum</name>
    <dbReference type="NCBI Taxonomy" id="56"/>
    <lineage>
        <taxon>Bacteria</taxon>
        <taxon>Pseudomonadati</taxon>
        <taxon>Myxococcota</taxon>
        <taxon>Polyangia</taxon>
        <taxon>Polyangiales</taxon>
        <taxon>Polyangiaceae</taxon>
        <taxon>Sorangium</taxon>
    </lineage>
</organism>
<dbReference type="NCBIfam" id="NF001953">
    <property type="entry name" value="PRK00733.2-1"/>
    <property type="match status" value="1"/>
</dbReference>
<dbReference type="GO" id="GO:0004427">
    <property type="term" value="F:inorganic diphosphate phosphatase activity"/>
    <property type="evidence" value="ECO:0007669"/>
    <property type="project" value="UniProtKB-UniRule"/>
</dbReference>
<keyword evidence="4 9" id="KW-0460">Magnesium</keyword>
<evidence type="ECO:0000256" key="9">
    <source>
        <dbReference type="HAMAP-Rule" id="MF_01129"/>
    </source>
</evidence>
<comment type="cofactor">
    <cofactor evidence="9">
        <name>Mg(2+)</name>
        <dbReference type="ChEBI" id="CHEBI:18420"/>
    </cofactor>
</comment>
<feature type="transmembrane region" description="Helical" evidence="9">
    <location>
        <begin position="393"/>
        <end position="422"/>
    </location>
</feature>
<comment type="catalytic activity">
    <reaction evidence="9">
        <text>diphosphate + H2O + H(+)(in) = 2 phosphate + 2 H(+)(out)</text>
        <dbReference type="Rhea" id="RHEA:13973"/>
        <dbReference type="ChEBI" id="CHEBI:15377"/>
        <dbReference type="ChEBI" id="CHEBI:15378"/>
        <dbReference type="ChEBI" id="CHEBI:33019"/>
        <dbReference type="ChEBI" id="CHEBI:43474"/>
        <dbReference type="EC" id="7.1.3.1"/>
    </reaction>
</comment>
<evidence type="ECO:0000256" key="1">
    <source>
        <dbReference type="ARBA" id="ARBA00004127"/>
    </source>
</evidence>
<keyword evidence="6 9" id="KW-1133">Transmembrane helix</keyword>
<feature type="transmembrane region" description="Helical" evidence="9">
    <location>
        <begin position="498"/>
        <end position="516"/>
    </location>
</feature>
<keyword evidence="8 9" id="KW-0472">Membrane</keyword>
<protein>
    <recommendedName>
        <fullName evidence="9">K(+)-insensitive pyrophosphate-energized proton pump</fullName>
        <ecNumber evidence="9">7.1.3.1</ecNumber>
    </recommendedName>
    <alternativeName>
        <fullName evidence="9">Membrane-bound proton-translocating pyrophosphatase</fullName>
    </alternativeName>
    <alternativeName>
        <fullName evidence="9">Pyrophosphate-energized inorganic pyrophosphatase</fullName>
        <shortName evidence="9">H(+)-PPase</shortName>
    </alternativeName>
</protein>
<accession>A0A4P2PZC8</accession>
<evidence type="ECO:0000256" key="3">
    <source>
        <dbReference type="ARBA" id="ARBA00022692"/>
    </source>
</evidence>
<dbReference type="OrthoDB" id="9808652at2"/>
<dbReference type="HAMAP" id="MF_01129">
    <property type="entry name" value="PPase_energized_pump"/>
    <property type="match status" value="1"/>
</dbReference>
<evidence type="ECO:0000256" key="7">
    <source>
        <dbReference type="ARBA" id="ARBA00023065"/>
    </source>
</evidence>
<feature type="transmembrane region" description="Helical" evidence="9">
    <location>
        <begin position="642"/>
        <end position="662"/>
    </location>
</feature>
<keyword evidence="9" id="KW-1003">Cell membrane</keyword>
<dbReference type="EC" id="7.1.3.1" evidence="9"/>
<proteinExistence type="inferred from homology"/>
<dbReference type="GO" id="GO:0005886">
    <property type="term" value="C:plasma membrane"/>
    <property type="evidence" value="ECO:0007669"/>
    <property type="project" value="UniProtKB-SubCell"/>
</dbReference>
<dbReference type="RefSeq" id="WP_129347401.1">
    <property type="nucleotide sequence ID" value="NZ_CP012670.1"/>
</dbReference>
<dbReference type="InterPro" id="IPR004131">
    <property type="entry name" value="PPase-energised_H-pump"/>
</dbReference>
<feature type="transmembrane region" description="Helical" evidence="9">
    <location>
        <begin position="280"/>
        <end position="308"/>
    </location>
</feature>
<comment type="subcellular location">
    <subcellularLocation>
        <location evidence="9">Cell membrane</location>
        <topology evidence="9">Multi-pass membrane protein</topology>
    </subcellularLocation>
    <subcellularLocation>
        <location evidence="1">Endomembrane system</location>
        <topology evidence="1">Multi-pass membrane protein</topology>
    </subcellularLocation>
</comment>
<comment type="subunit">
    <text evidence="9">Homodimer.</text>
</comment>
<dbReference type="Proteomes" id="UP000295781">
    <property type="component" value="Chromosome"/>
</dbReference>
<dbReference type="GO" id="GO:0012505">
    <property type="term" value="C:endomembrane system"/>
    <property type="evidence" value="ECO:0007669"/>
    <property type="project" value="UniProtKB-SubCell"/>
</dbReference>
<feature type="transmembrane region" description="Helical" evidence="9">
    <location>
        <begin position="718"/>
        <end position="737"/>
    </location>
</feature>